<dbReference type="Pfam" id="PF13387">
    <property type="entry name" value="Lnb_N"/>
    <property type="match status" value="1"/>
</dbReference>
<dbReference type="EMBL" id="CP047166">
    <property type="protein sequence ID" value="QRF67856.1"/>
    <property type="molecule type" value="Genomic_DNA"/>
</dbReference>
<keyword evidence="3" id="KW-1185">Reference proteome</keyword>
<reference evidence="2 3" key="1">
    <citation type="submission" date="2019-12" db="EMBL/GenBank/DDBJ databases">
        <title>Complete Genome Sequence of a Quorum-Sensing Bacterium,Rhodobacteraceae bacterium C31, Isolated from a marine microalgae symbiotic bacteria.</title>
        <authorList>
            <person name="Zhang Y."/>
        </authorList>
    </citation>
    <scope>NUCLEOTIDE SEQUENCE [LARGE SCALE GENOMIC DNA]</scope>
    <source>
        <strain evidence="2 3">C31</strain>
    </source>
</reference>
<evidence type="ECO:0000313" key="2">
    <source>
        <dbReference type="EMBL" id="QRF67856.1"/>
    </source>
</evidence>
<accession>A0ABX7FCM2</accession>
<gene>
    <name evidence="2" type="ORF">GQA70_17025</name>
</gene>
<organism evidence="2 3">
    <name type="scientific">Ponticoccus alexandrii</name>
    <dbReference type="NCBI Taxonomy" id="1943633"/>
    <lineage>
        <taxon>Bacteria</taxon>
        <taxon>Pseudomonadati</taxon>
        <taxon>Pseudomonadota</taxon>
        <taxon>Alphaproteobacteria</taxon>
        <taxon>Rhodobacterales</taxon>
        <taxon>Roseobacteraceae</taxon>
        <taxon>Ponticoccus</taxon>
    </lineage>
</organism>
<evidence type="ECO:0000313" key="3">
    <source>
        <dbReference type="Proteomes" id="UP000596387"/>
    </source>
</evidence>
<sequence>MKRVLLLLLALIVLVPAGLGINWQLHRPSHDRDWRADHSRLPEVSQQDGLYTLANIRNWDYAPDGTVAREEWITRDIDPDSLTQAWFLVEPFGDMAAIAHTMLAFSFADGSAYVASIEARREVGETYSAPKAAVLPIFEYMFVWTTERDMYGNSEFWAGDRLHLYPLTIPLDHQKAVLRAMLDETAEVQAEPRWYNTLFSNCTNVLARTVNKIEPDAVPFDKSWMLPGFSDDFLYEQRMIPTDRPLAQVEEEALISPLIRELYTIADPVAFSTALRERLNAPGD</sequence>
<protein>
    <submittedName>
        <fullName evidence="2">DUF4105 domain-containing protein</fullName>
    </submittedName>
</protein>
<proteinExistence type="predicted"/>
<name>A0ABX7FCM2_9RHOB</name>
<feature type="domain" description="Lnb N-terminal periplasmic" evidence="1">
    <location>
        <begin position="69"/>
        <end position="219"/>
    </location>
</feature>
<dbReference type="InterPro" id="IPR025178">
    <property type="entry name" value="Lnb_N"/>
</dbReference>
<dbReference type="Proteomes" id="UP000596387">
    <property type="component" value="Chromosome"/>
</dbReference>
<evidence type="ECO:0000259" key="1">
    <source>
        <dbReference type="Pfam" id="PF13387"/>
    </source>
</evidence>
<dbReference type="RefSeq" id="WP_023850991.1">
    <property type="nucleotide sequence ID" value="NZ_CP047166.1"/>
</dbReference>